<organism evidence="2 3">
    <name type="scientific">Deinococcus marmoris</name>
    <dbReference type="NCBI Taxonomy" id="249408"/>
    <lineage>
        <taxon>Bacteria</taxon>
        <taxon>Thermotogati</taxon>
        <taxon>Deinococcota</taxon>
        <taxon>Deinococci</taxon>
        <taxon>Deinococcales</taxon>
        <taxon>Deinococcaceae</taxon>
        <taxon>Deinococcus</taxon>
    </lineage>
</organism>
<protein>
    <submittedName>
        <fullName evidence="2">Mobile element protein</fullName>
    </submittedName>
</protein>
<reference evidence="2 3" key="1">
    <citation type="submission" date="2017-01" db="EMBL/GenBank/DDBJ databases">
        <title>Genome Analysis of Deinococcus marmoris KOPRI26562.</title>
        <authorList>
            <person name="Kim J.H."/>
            <person name="Oh H.-M."/>
        </authorList>
    </citation>
    <scope>NUCLEOTIDE SEQUENCE [LARGE SCALE GENOMIC DNA]</scope>
    <source>
        <strain evidence="2 3">KOPRI26562</strain>
    </source>
</reference>
<sequence length="246" mass="28081">MLKGSAREGEAALSFLSVFLHELSLTVAQIPQNGRHEARVLDDMLDTIQRVFGNKWMITLDAAYTESGLTGRIIEAGGAYFVPLKNNTRILKEWAELAFQYPSVMTYQDEERCSGETWIRTTSTQTEIPEDILLTLPAAQTLIRREHHVTHRDGHVTHEVRFAVSSVLLTAREAEDVWRQHWSIENRSHHRRDTIFYEDRCRLRQGAQGLAVLHGILLTLLQAQTRQLTDLVRRLSVPDNLMLAAS</sequence>
<dbReference type="EMBL" id="MSTI01000075">
    <property type="protein sequence ID" value="OLV18149.1"/>
    <property type="molecule type" value="Genomic_DNA"/>
</dbReference>
<name>A0A1U7NZ06_9DEIO</name>
<dbReference type="NCBIfam" id="NF033564">
    <property type="entry name" value="transpos_ISAs1"/>
    <property type="match status" value="1"/>
</dbReference>
<dbReference type="Pfam" id="PF01609">
    <property type="entry name" value="DDE_Tnp_1"/>
    <property type="match status" value="1"/>
</dbReference>
<gene>
    <name evidence="2" type="ORF">BOO71_0006658</name>
</gene>
<evidence type="ECO:0000259" key="1">
    <source>
        <dbReference type="Pfam" id="PF01609"/>
    </source>
</evidence>
<dbReference type="Proteomes" id="UP000186607">
    <property type="component" value="Unassembled WGS sequence"/>
</dbReference>
<proteinExistence type="predicted"/>
<accession>A0A1U7NZ06</accession>
<dbReference type="GO" id="GO:0004803">
    <property type="term" value="F:transposase activity"/>
    <property type="evidence" value="ECO:0007669"/>
    <property type="project" value="InterPro"/>
</dbReference>
<comment type="caution">
    <text evidence="2">The sequence shown here is derived from an EMBL/GenBank/DDBJ whole genome shotgun (WGS) entry which is preliminary data.</text>
</comment>
<dbReference type="GO" id="GO:0006313">
    <property type="term" value="P:DNA transposition"/>
    <property type="evidence" value="ECO:0007669"/>
    <property type="project" value="InterPro"/>
</dbReference>
<dbReference type="GO" id="GO:0003677">
    <property type="term" value="F:DNA binding"/>
    <property type="evidence" value="ECO:0007669"/>
    <property type="project" value="InterPro"/>
</dbReference>
<keyword evidence="3" id="KW-1185">Reference proteome</keyword>
<dbReference type="AlphaFoldDB" id="A0A1U7NZ06"/>
<dbReference type="InterPro" id="IPR051698">
    <property type="entry name" value="Transposase_11-like"/>
</dbReference>
<evidence type="ECO:0000313" key="3">
    <source>
        <dbReference type="Proteomes" id="UP000186607"/>
    </source>
</evidence>
<dbReference type="PANTHER" id="PTHR30298">
    <property type="entry name" value="H REPEAT-ASSOCIATED PREDICTED TRANSPOSASE"/>
    <property type="match status" value="1"/>
</dbReference>
<dbReference type="InterPro" id="IPR047647">
    <property type="entry name" value="ISAs1_transpos"/>
</dbReference>
<dbReference type="PANTHER" id="PTHR30298:SF0">
    <property type="entry name" value="PROTEIN YBFL-RELATED"/>
    <property type="match status" value="1"/>
</dbReference>
<evidence type="ECO:0000313" key="2">
    <source>
        <dbReference type="EMBL" id="OLV18149.1"/>
    </source>
</evidence>
<feature type="domain" description="Transposase IS4-like" evidence="1">
    <location>
        <begin position="25"/>
        <end position="219"/>
    </location>
</feature>
<dbReference type="InterPro" id="IPR002559">
    <property type="entry name" value="Transposase_11"/>
</dbReference>
<dbReference type="STRING" id="249408.BOO71_0006658"/>